<evidence type="ECO:0000313" key="1">
    <source>
        <dbReference type="EMBL" id="NWC37214.1"/>
    </source>
</evidence>
<reference evidence="1 2" key="1">
    <citation type="submission" date="2020-04" db="EMBL/GenBank/DDBJ databases">
        <title>Molecular characterization of pseudomonads from Agaricus bisporus reveal novel blotch 2 pathogens in Western Europe.</title>
        <authorList>
            <person name="Taparia T."/>
            <person name="Krijger M."/>
            <person name="Haynes E."/>
            <person name="Elpinstone J.G."/>
            <person name="Noble R."/>
            <person name="Van Der Wolf J."/>
        </authorList>
    </citation>
    <scope>NUCLEOTIDE SEQUENCE [LARGE SCALE GENOMIC DNA]</scope>
    <source>
        <strain evidence="1 2">IPO3737</strain>
    </source>
</reference>
<accession>A0A7Y7YJZ9</accession>
<proteinExistence type="predicted"/>
<evidence type="ECO:0000313" key="2">
    <source>
        <dbReference type="Proteomes" id="UP000520592"/>
    </source>
</evidence>
<dbReference type="Proteomes" id="UP000520592">
    <property type="component" value="Unassembled WGS sequence"/>
</dbReference>
<name>A0A7Y7YJZ9_9PSED</name>
<organism evidence="1 2">
    <name type="scientific">Pseudomonas gingeri</name>
    <dbReference type="NCBI Taxonomy" id="117681"/>
    <lineage>
        <taxon>Bacteria</taxon>
        <taxon>Pseudomonadati</taxon>
        <taxon>Pseudomonadota</taxon>
        <taxon>Gammaproteobacteria</taxon>
        <taxon>Pseudomonadales</taxon>
        <taxon>Pseudomonadaceae</taxon>
        <taxon>Pseudomonas</taxon>
    </lineage>
</organism>
<gene>
    <name evidence="1" type="ORF">HX876_33190</name>
</gene>
<protein>
    <submittedName>
        <fullName evidence="1">Uncharacterized protein</fullName>
    </submittedName>
</protein>
<feature type="non-terminal residue" evidence="1">
    <location>
        <position position="1"/>
    </location>
</feature>
<comment type="caution">
    <text evidence="1">The sequence shown here is derived from an EMBL/GenBank/DDBJ whole genome shotgun (WGS) entry which is preliminary data.</text>
</comment>
<dbReference type="EMBL" id="JACAQD010000057">
    <property type="protein sequence ID" value="NWC37214.1"/>
    <property type="molecule type" value="Genomic_DNA"/>
</dbReference>
<dbReference type="AlphaFoldDB" id="A0A7Y7YJZ9"/>
<sequence length="410" mass="41539">SLDHYTARTEGQVLRFKVKTANTGASTINDGVGVVALVGGAHSALQGGELIVNGDAWIQWNTSIGGGSYILLFCTGAPEQVAPATQPGHAVNAGQIQAQSLSAFTTGGTAPAFTLTPVPAITAYAANQRFQVTFNAAGTTPTLNVSGLGAKNLKQYTATGAKIAAIIASGQTSDVVYDGTDLVVLDQLPNSVGVTPAQFDNSTNLATTQFVQGVGLQFSSSVLASANLTLTAASHAGAVIIGNSSSAINVTLPLISTMPVKTAIKFWNYSAGTMTLVASGSDSIYLPASVTTFPLPTGAFITLVSSGAGAWFAVDMSGLGVGQAWQNMGGGRVVSTSYANASGRPISVSYNGQSSSGGATYTAVVAGNTIINTSQAAATTNFNIAFIVPPGATYSITQSSGTSTSWWELR</sequence>